<proteinExistence type="predicted"/>
<keyword evidence="2" id="KW-1185">Reference proteome</keyword>
<sequence>MLREGFRDCLIREKHDKHKRVLSLVNAPSHLYPSRSLSHLSSPSVEPPFVAIGRSYPSSPFVEAASRRRSSELPS</sequence>
<organism evidence="1 2">
    <name type="scientific">Parasponia andersonii</name>
    <name type="common">Sponia andersonii</name>
    <dbReference type="NCBI Taxonomy" id="3476"/>
    <lineage>
        <taxon>Eukaryota</taxon>
        <taxon>Viridiplantae</taxon>
        <taxon>Streptophyta</taxon>
        <taxon>Embryophyta</taxon>
        <taxon>Tracheophyta</taxon>
        <taxon>Spermatophyta</taxon>
        <taxon>Magnoliopsida</taxon>
        <taxon>eudicotyledons</taxon>
        <taxon>Gunneridae</taxon>
        <taxon>Pentapetalae</taxon>
        <taxon>rosids</taxon>
        <taxon>fabids</taxon>
        <taxon>Rosales</taxon>
        <taxon>Cannabaceae</taxon>
        <taxon>Parasponia</taxon>
    </lineage>
</organism>
<reference evidence="2" key="1">
    <citation type="submission" date="2016-06" db="EMBL/GenBank/DDBJ databases">
        <title>Parallel loss of symbiosis genes in relatives of nitrogen-fixing non-legume Parasponia.</title>
        <authorList>
            <person name="Van Velzen R."/>
            <person name="Holmer R."/>
            <person name="Bu F."/>
            <person name="Rutten L."/>
            <person name="Van Zeijl A."/>
            <person name="Liu W."/>
            <person name="Santuari L."/>
            <person name="Cao Q."/>
            <person name="Sharma T."/>
            <person name="Shen D."/>
            <person name="Roswanjaya Y."/>
            <person name="Wardhani T."/>
            <person name="Kalhor M.S."/>
            <person name="Jansen J."/>
            <person name="Van den Hoogen J."/>
            <person name="Gungor B."/>
            <person name="Hartog M."/>
            <person name="Hontelez J."/>
            <person name="Verver J."/>
            <person name="Yang W.-C."/>
            <person name="Schijlen E."/>
            <person name="Repin R."/>
            <person name="Schilthuizen M."/>
            <person name="Schranz E."/>
            <person name="Heidstra R."/>
            <person name="Miyata K."/>
            <person name="Fedorova E."/>
            <person name="Kohlen W."/>
            <person name="Bisseling T."/>
            <person name="Smit S."/>
            <person name="Geurts R."/>
        </authorList>
    </citation>
    <scope>NUCLEOTIDE SEQUENCE [LARGE SCALE GENOMIC DNA]</scope>
    <source>
        <strain evidence="2">cv. WU1-14</strain>
    </source>
</reference>
<name>A0A2P5DQ09_PARAD</name>
<dbReference type="Proteomes" id="UP000237105">
    <property type="component" value="Unassembled WGS sequence"/>
</dbReference>
<evidence type="ECO:0000313" key="1">
    <source>
        <dbReference type="EMBL" id="PON75383.1"/>
    </source>
</evidence>
<gene>
    <name evidence="1" type="ORF">PanWU01x14_043500</name>
</gene>
<dbReference type="EMBL" id="JXTB01000024">
    <property type="protein sequence ID" value="PON75383.1"/>
    <property type="molecule type" value="Genomic_DNA"/>
</dbReference>
<dbReference type="AlphaFoldDB" id="A0A2P5DQ09"/>
<comment type="caution">
    <text evidence="1">The sequence shown here is derived from an EMBL/GenBank/DDBJ whole genome shotgun (WGS) entry which is preliminary data.</text>
</comment>
<evidence type="ECO:0000313" key="2">
    <source>
        <dbReference type="Proteomes" id="UP000237105"/>
    </source>
</evidence>
<accession>A0A2P5DQ09</accession>
<protein>
    <submittedName>
        <fullName evidence="1">Uncharacterized protein</fullName>
    </submittedName>
</protein>